<accession>A0A096PBG5</accession>
<keyword evidence="2" id="KW-1185">Reference proteome</keyword>
<organism evidence="1 2">
    <name type="scientific">Ostreococcus tauri</name>
    <name type="common">Marine green alga</name>
    <dbReference type="NCBI Taxonomy" id="70448"/>
    <lineage>
        <taxon>Eukaryota</taxon>
        <taxon>Viridiplantae</taxon>
        <taxon>Chlorophyta</taxon>
        <taxon>Mamiellophyceae</taxon>
        <taxon>Mamiellales</taxon>
        <taxon>Bathycoccaceae</taxon>
        <taxon>Ostreococcus</taxon>
    </lineage>
</organism>
<dbReference type="EMBL" id="CAID01000019">
    <property type="protein sequence ID" value="CEG01927.1"/>
    <property type="molecule type" value="Genomic_DNA"/>
</dbReference>
<evidence type="ECO:0000313" key="1">
    <source>
        <dbReference type="EMBL" id="CEG01927.1"/>
    </source>
</evidence>
<dbReference type="AlphaFoldDB" id="A0A096PBG5"/>
<reference evidence="2" key="1">
    <citation type="journal article" date="2006" name="Proc. Natl. Acad. Sci. U.S.A.">
        <title>Genome analysis of the smallest free-living eukaryote Ostreococcus tauri unveils many unique features.</title>
        <authorList>
            <person name="Derelle E."/>
            <person name="Ferraz C."/>
            <person name="Rombauts S."/>
            <person name="Rouze P."/>
            <person name="Worden A.Z."/>
            <person name="Robbens S."/>
            <person name="Partensky F."/>
            <person name="Degroeve S."/>
            <person name="Echeynie S."/>
            <person name="Cooke R."/>
            <person name="Saeys Y."/>
            <person name="Wuyts J."/>
            <person name="Jabbari K."/>
            <person name="Bowler C."/>
            <person name="Panaud O."/>
            <person name="Piegu B."/>
            <person name="Ball S.G."/>
            <person name="Ral J.-P."/>
            <person name="Bouget F.-Y."/>
            <person name="Piganeau G."/>
            <person name="De Baets B."/>
            <person name="Picard A."/>
            <person name="Delseny M."/>
            <person name="Demaille J."/>
            <person name="Van de Peer Y."/>
            <person name="Moreau H."/>
        </authorList>
    </citation>
    <scope>NUCLEOTIDE SEQUENCE [LARGE SCALE GENOMIC DNA]</scope>
    <source>
        <strain evidence="2">OTTH 0595 / CCAP 157/2 / RCC745</strain>
    </source>
</reference>
<gene>
    <name evidence="1" type="ORF">OT_ostta19g00550</name>
</gene>
<dbReference type="Proteomes" id="UP000009170">
    <property type="component" value="Unassembled WGS sequence"/>
</dbReference>
<dbReference type="GeneID" id="9838481"/>
<evidence type="ECO:0000313" key="2">
    <source>
        <dbReference type="Proteomes" id="UP000009170"/>
    </source>
</evidence>
<reference evidence="1 2" key="2">
    <citation type="journal article" date="2014" name="BMC Genomics">
        <title>An improved genome of the model marine alga Ostreococcus tauri unfolds by assessing Illumina de novo assemblies.</title>
        <authorList>
            <person name="Blanc-Mathieu R."/>
            <person name="Verhelst B."/>
            <person name="Derelle E."/>
            <person name="Rombauts S."/>
            <person name="Bouget F.Y."/>
            <person name="Carre I."/>
            <person name="Chateau A."/>
            <person name="Eyre-Walker A."/>
            <person name="Grimsley N."/>
            <person name="Moreau H."/>
            <person name="Piegu B."/>
            <person name="Rivals E."/>
            <person name="Schackwitz W."/>
            <person name="Van de Peer Y."/>
            <person name="Piganeau G."/>
        </authorList>
    </citation>
    <scope>NUCLEOTIDE SEQUENCE [LARGE SCALE GENOMIC DNA]</scope>
    <source>
        <strain evidence="2">OTTH 0595 / CCAP 157/2 / RCC745</strain>
    </source>
</reference>
<sequence>MRGVAKSGVAKSHGEATFYHSHMSCLISSKDCLNIYKYNCIVHYLFKPLSL</sequence>
<dbReference type="RefSeq" id="XP_003084346.2">
    <property type="nucleotide sequence ID" value="XM_003084298.2"/>
</dbReference>
<dbReference type="KEGG" id="ota:OT_ostta19g00550"/>
<name>A0A096PBG5_OSTTA</name>
<protein>
    <submittedName>
        <fullName evidence="1">Unnamed product</fullName>
    </submittedName>
</protein>
<dbReference type="InParanoid" id="A0A096PBG5"/>
<proteinExistence type="predicted"/>
<comment type="caution">
    <text evidence="1">The sequence shown here is derived from an EMBL/GenBank/DDBJ whole genome shotgun (WGS) entry which is preliminary data.</text>
</comment>